<organism evidence="1 2">
    <name type="scientific">Plicaturopsis crispa FD-325 SS-3</name>
    <dbReference type="NCBI Taxonomy" id="944288"/>
    <lineage>
        <taxon>Eukaryota</taxon>
        <taxon>Fungi</taxon>
        <taxon>Dikarya</taxon>
        <taxon>Basidiomycota</taxon>
        <taxon>Agaricomycotina</taxon>
        <taxon>Agaricomycetes</taxon>
        <taxon>Agaricomycetidae</taxon>
        <taxon>Amylocorticiales</taxon>
        <taxon>Amylocorticiaceae</taxon>
        <taxon>Plicatura</taxon>
        <taxon>Plicaturopsis crispa</taxon>
    </lineage>
</organism>
<accession>A0A0C9SKB5</accession>
<sequence>MSTVGGRGSDMVRRGTPLVDAAAVLGRYKALAPAGDHTKPGLFSYSTRAFSGSPSNFSRIGAAPHLPSF</sequence>
<evidence type="ECO:0000313" key="2">
    <source>
        <dbReference type="Proteomes" id="UP000053263"/>
    </source>
</evidence>
<name>A0A0C9SKB5_PLICR</name>
<reference evidence="1 2" key="1">
    <citation type="submission" date="2014-06" db="EMBL/GenBank/DDBJ databases">
        <title>Evolutionary Origins and Diversification of the Mycorrhizal Mutualists.</title>
        <authorList>
            <consortium name="DOE Joint Genome Institute"/>
            <consortium name="Mycorrhizal Genomics Consortium"/>
            <person name="Kohler A."/>
            <person name="Kuo A."/>
            <person name="Nagy L.G."/>
            <person name="Floudas D."/>
            <person name="Copeland A."/>
            <person name="Barry K.W."/>
            <person name="Cichocki N."/>
            <person name="Veneault-Fourrey C."/>
            <person name="LaButti K."/>
            <person name="Lindquist E.A."/>
            <person name="Lipzen A."/>
            <person name="Lundell T."/>
            <person name="Morin E."/>
            <person name="Murat C."/>
            <person name="Riley R."/>
            <person name="Ohm R."/>
            <person name="Sun H."/>
            <person name="Tunlid A."/>
            <person name="Henrissat B."/>
            <person name="Grigoriev I.V."/>
            <person name="Hibbett D.S."/>
            <person name="Martin F."/>
        </authorList>
    </citation>
    <scope>NUCLEOTIDE SEQUENCE [LARGE SCALE GENOMIC DNA]</scope>
    <source>
        <strain evidence="1 2">FD-325 SS-3</strain>
    </source>
</reference>
<evidence type="ECO:0000313" key="1">
    <source>
        <dbReference type="EMBL" id="KII83446.1"/>
    </source>
</evidence>
<gene>
    <name evidence="1" type="ORF">PLICRDRAFT_180354</name>
</gene>
<dbReference type="Proteomes" id="UP000053263">
    <property type="component" value="Unassembled WGS sequence"/>
</dbReference>
<protein>
    <submittedName>
        <fullName evidence="1">Uncharacterized protein</fullName>
    </submittedName>
</protein>
<dbReference type="AlphaFoldDB" id="A0A0C9SKB5"/>
<keyword evidence="2" id="KW-1185">Reference proteome</keyword>
<proteinExistence type="predicted"/>
<dbReference type="EMBL" id="KN832577">
    <property type="protein sequence ID" value="KII83446.1"/>
    <property type="molecule type" value="Genomic_DNA"/>
</dbReference>
<dbReference type="HOGENOM" id="CLU_2777004_0_0_1"/>